<feature type="chain" id="PRO_5038382767" evidence="1">
    <location>
        <begin position="20"/>
        <end position="182"/>
    </location>
</feature>
<gene>
    <name evidence="2" type="ORF">FO059_13195</name>
</gene>
<dbReference type="EMBL" id="CP041765">
    <property type="protein sequence ID" value="QDQ98092.1"/>
    <property type="molecule type" value="Genomic_DNA"/>
</dbReference>
<protein>
    <submittedName>
        <fullName evidence="2">DUF3558 domain-containing protein</fullName>
    </submittedName>
</protein>
<dbReference type="AlphaFoldDB" id="A0A516X4U1"/>
<organism evidence="2 3">
    <name type="scientific">Tomitella fengzijianii</name>
    <dbReference type="NCBI Taxonomy" id="2597660"/>
    <lineage>
        <taxon>Bacteria</taxon>
        <taxon>Bacillati</taxon>
        <taxon>Actinomycetota</taxon>
        <taxon>Actinomycetes</taxon>
        <taxon>Mycobacteriales</taxon>
        <taxon>Tomitella</taxon>
    </lineage>
</organism>
<keyword evidence="3" id="KW-1185">Reference proteome</keyword>
<feature type="signal peptide" evidence="1">
    <location>
        <begin position="1"/>
        <end position="19"/>
    </location>
</feature>
<sequence>MRVRIIGLAIAGVALTASCADTSTATAPPISSHPGAAPAPALADPCTDDMLEWFTTRGLRLAPHVPIDRDPSSSGCTYGNAMLAVSVMSQLEHADGSTRRWVQRVLEASGEVLPTEVAGRPAQMSIRDHDGVRQDCHVLVTVDFGFVHVIGGPRGDADVSPTRDCDQTRTLAAALVTRLMDH</sequence>
<name>A0A516X4U1_9ACTN</name>
<dbReference type="PROSITE" id="PS51257">
    <property type="entry name" value="PROKAR_LIPOPROTEIN"/>
    <property type="match status" value="1"/>
</dbReference>
<evidence type="ECO:0000313" key="2">
    <source>
        <dbReference type="EMBL" id="QDQ98092.1"/>
    </source>
</evidence>
<reference evidence="2 3" key="1">
    <citation type="submission" date="2019-07" db="EMBL/GenBank/DDBJ databases">
        <title>Tomitella cavernea sp. nov., an actinomycete isolated from soil.</title>
        <authorList>
            <person name="Cheng J."/>
        </authorList>
    </citation>
    <scope>NUCLEOTIDE SEQUENCE [LARGE SCALE GENOMIC DNA]</scope>
    <source>
        <strain evidence="2 3">HY188</strain>
    </source>
</reference>
<dbReference type="KEGG" id="toy:FO059_13195"/>
<reference evidence="2 3" key="2">
    <citation type="submission" date="2019-07" db="EMBL/GenBank/DDBJ databases">
        <authorList>
            <person name="Huang Y."/>
        </authorList>
    </citation>
    <scope>NUCLEOTIDE SEQUENCE [LARGE SCALE GENOMIC DNA]</scope>
    <source>
        <strain evidence="2 3">HY188</strain>
    </source>
</reference>
<evidence type="ECO:0000256" key="1">
    <source>
        <dbReference type="SAM" id="SignalP"/>
    </source>
</evidence>
<dbReference type="InterPro" id="IPR024520">
    <property type="entry name" value="DUF3558"/>
</dbReference>
<dbReference type="Proteomes" id="UP000317344">
    <property type="component" value="Chromosome"/>
</dbReference>
<keyword evidence="1" id="KW-0732">Signal</keyword>
<dbReference type="Pfam" id="PF12079">
    <property type="entry name" value="DUF3558"/>
    <property type="match status" value="1"/>
</dbReference>
<evidence type="ECO:0000313" key="3">
    <source>
        <dbReference type="Proteomes" id="UP000317344"/>
    </source>
</evidence>
<accession>A0A516X4U1</accession>
<dbReference type="RefSeq" id="WP_143909427.1">
    <property type="nucleotide sequence ID" value="NZ_CP041765.1"/>
</dbReference>
<proteinExistence type="predicted"/>